<reference evidence="1 2" key="1">
    <citation type="journal article" date="2006" name="Int. J. Syst. Evol. Microbiol.">
        <title>Costertonia aggregata gen. nov., sp. nov., a mesophilic marine bacterium of the family Flavobacteriaceae, isolated from a mature biofilm.</title>
        <authorList>
            <person name="Kwon K.K."/>
            <person name="Lee Y.K."/>
            <person name="Lee H.K."/>
        </authorList>
    </citation>
    <scope>NUCLEOTIDE SEQUENCE [LARGE SCALE GENOMIC DNA]</scope>
    <source>
        <strain evidence="1 2">KCCM 42265</strain>
    </source>
</reference>
<proteinExistence type="predicted"/>
<gene>
    <name evidence="1" type="ORF">HYG79_13540</name>
</gene>
<keyword evidence="2" id="KW-1185">Reference proteome</keyword>
<accession>A0A7H9ASE0</accession>
<name>A0A7H9ASE0_9FLAO</name>
<sequence length="356" mass="42143">MKKKALLIELNTYHEECLYSQITFLKNAGYWVGLAIHPALEQSIQPYKSEIDTVYTSKNDSKVFFIYRIYRVLKLYFFILKTNSEIIVFNTASSKKEVIVLSYLLRKKRLFGILHNIKKLNTSLSQKIICKNIKKYFVLNDFLLEKARESNPKLCYSSFYPIFFYDYEMLHEYKKNETWVTIPGKIEFSRRDYNFIVDILKELSRADNLKIILLGKLSSDNTQHNELQQNIDSFGLTEHFILFDRYIENPEFHGYIKSSDYILIPIKEVDTKYQYDKIMGAYNLAFAYKKTLICPKGLEHFDDIKNNAILYNGKDGLSKVLEAINNNENRTGKTAYHDRKWTFEEQQKKYISFIEA</sequence>
<dbReference type="AlphaFoldDB" id="A0A7H9ASE0"/>
<dbReference type="SUPFAM" id="SSF53756">
    <property type="entry name" value="UDP-Glycosyltransferase/glycogen phosphorylase"/>
    <property type="match status" value="1"/>
</dbReference>
<dbReference type="Proteomes" id="UP000509302">
    <property type="component" value="Chromosome"/>
</dbReference>
<evidence type="ECO:0000313" key="2">
    <source>
        <dbReference type="Proteomes" id="UP000509302"/>
    </source>
</evidence>
<evidence type="ECO:0000313" key="1">
    <source>
        <dbReference type="EMBL" id="QLG46327.1"/>
    </source>
</evidence>
<dbReference type="RefSeq" id="WP_179242607.1">
    <property type="nucleotide sequence ID" value="NZ_CP058595.1"/>
</dbReference>
<evidence type="ECO:0008006" key="3">
    <source>
        <dbReference type="Google" id="ProtNLM"/>
    </source>
</evidence>
<dbReference type="EMBL" id="CP058595">
    <property type="protein sequence ID" value="QLG46327.1"/>
    <property type="molecule type" value="Genomic_DNA"/>
</dbReference>
<organism evidence="1 2">
    <name type="scientific">Costertonia aggregata</name>
    <dbReference type="NCBI Taxonomy" id="343403"/>
    <lineage>
        <taxon>Bacteria</taxon>
        <taxon>Pseudomonadati</taxon>
        <taxon>Bacteroidota</taxon>
        <taxon>Flavobacteriia</taxon>
        <taxon>Flavobacteriales</taxon>
        <taxon>Flavobacteriaceae</taxon>
        <taxon>Costertonia</taxon>
    </lineage>
</organism>
<protein>
    <recommendedName>
        <fullName evidence="3">Glycosyltransferase</fullName>
    </recommendedName>
</protein>
<dbReference type="KEGG" id="cagg:HYG79_13540"/>